<accession>A0A8H3LV82</accession>
<organism evidence="1 2">
    <name type="scientific">Rhizophagus clarus</name>
    <dbReference type="NCBI Taxonomy" id="94130"/>
    <lineage>
        <taxon>Eukaryota</taxon>
        <taxon>Fungi</taxon>
        <taxon>Fungi incertae sedis</taxon>
        <taxon>Mucoromycota</taxon>
        <taxon>Glomeromycotina</taxon>
        <taxon>Glomeromycetes</taxon>
        <taxon>Glomerales</taxon>
        <taxon>Glomeraceae</taxon>
        <taxon>Rhizophagus</taxon>
    </lineage>
</organism>
<evidence type="ECO:0000313" key="2">
    <source>
        <dbReference type="Proteomes" id="UP000615446"/>
    </source>
</evidence>
<comment type="caution">
    <text evidence="1">The sequence shown here is derived from an EMBL/GenBank/DDBJ whole genome shotgun (WGS) entry which is preliminary data.</text>
</comment>
<protein>
    <submittedName>
        <fullName evidence="1">Uncharacterized protein</fullName>
    </submittedName>
</protein>
<sequence>MCNKIFYPSFCDTNEERTEKSFFRNEENIEEEYYISEEEEEPEYDNYVNTHSLRIWKRKTKRVRTGNEMGEGDIFYLYEL</sequence>
<dbReference type="EMBL" id="BLAL01000242">
    <property type="protein sequence ID" value="GES95558.1"/>
    <property type="molecule type" value="Genomic_DNA"/>
</dbReference>
<evidence type="ECO:0000313" key="1">
    <source>
        <dbReference type="EMBL" id="GES95558.1"/>
    </source>
</evidence>
<proteinExistence type="predicted"/>
<name>A0A8H3LV82_9GLOM</name>
<reference evidence="1" key="1">
    <citation type="submission" date="2019-10" db="EMBL/GenBank/DDBJ databases">
        <title>Conservation and host-specific expression of non-tandemly repeated heterogenous ribosome RNA gene in arbuscular mycorrhizal fungi.</title>
        <authorList>
            <person name="Maeda T."/>
            <person name="Kobayashi Y."/>
            <person name="Nakagawa T."/>
            <person name="Ezawa T."/>
            <person name="Yamaguchi K."/>
            <person name="Bino T."/>
            <person name="Nishimoto Y."/>
            <person name="Shigenobu S."/>
            <person name="Kawaguchi M."/>
        </authorList>
    </citation>
    <scope>NUCLEOTIDE SEQUENCE</scope>
    <source>
        <strain evidence="1">HR1</strain>
    </source>
</reference>
<gene>
    <name evidence="1" type="ORF">RCL2_002221900</name>
</gene>
<dbReference type="Proteomes" id="UP000615446">
    <property type="component" value="Unassembled WGS sequence"/>
</dbReference>
<dbReference type="AlphaFoldDB" id="A0A8H3LV82"/>